<evidence type="ECO:0000313" key="3">
    <source>
        <dbReference type="EMBL" id="KAJ8953393.1"/>
    </source>
</evidence>
<gene>
    <name evidence="3" type="ORF">NQ318_023510</name>
</gene>
<keyword evidence="1" id="KW-0175">Coiled coil</keyword>
<feature type="coiled-coil region" evidence="1">
    <location>
        <begin position="58"/>
        <end position="92"/>
    </location>
</feature>
<proteinExistence type="predicted"/>
<reference evidence="3" key="1">
    <citation type="journal article" date="2023" name="Insect Mol. Biol.">
        <title>Genome sequencing provides insights into the evolution of gene families encoding plant cell wall-degrading enzymes in longhorned beetles.</title>
        <authorList>
            <person name="Shin N.R."/>
            <person name="Okamura Y."/>
            <person name="Kirsch R."/>
            <person name="Pauchet Y."/>
        </authorList>
    </citation>
    <scope>NUCLEOTIDE SEQUENCE</scope>
    <source>
        <strain evidence="3">AMC_N1</strain>
    </source>
</reference>
<organism evidence="3 4">
    <name type="scientific">Aromia moschata</name>
    <dbReference type="NCBI Taxonomy" id="1265417"/>
    <lineage>
        <taxon>Eukaryota</taxon>
        <taxon>Metazoa</taxon>
        <taxon>Ecdysozoa</taxon>
        <taxon>Arthropoda</taxon>
        <taxon>Hexapoda</taxon>
        <taxon>Insecta</taxon>
        <taxon>Pterygota</taxon>
        <taxon>Neoptera</taxon>
        <taxon>Endopterygota</taxon>
        <taxon>Coleoptera</taxon>
        <taxon>Polyphaga</taxon>
        <taxon>Cucujiformia</taxon>
        <taxon>Chrysomeloidea</taxon>
        <taxon>Cerambycidae</taxon>
        <taxon>Cerambycinae</taxon>
        <taxon>Callichromatini</taxon>
        <taxon>Aromia</taxon>
    </lineage>
</organism>
<keyword evidence="4" id="KW-1185">Reference proteome</keyword>
<dbReference type="EMBL" id="JAPWTK010000056">
    <property type="protein sequence ID" value="KAJ8953393.1"/>
    <property type="molecule type" value="Genomic_DNA"/>
</dbReference>
<comment type="caution">
    <text evidence="3">The sequence shown here is derived from an EMBL/GenBank/DDBJ whole genome shotgun (WGS) entry which is preliminary data.</text>
</comment>
<accession>A0AAV8YQX1</accession>
<protein>
    <submittedName>
        <fullName evidence="3">Uncharacterized protein</fullName>
    </submittedName>
</protein>
<dbReference type="Proteomes" id="UP001162162">
    <property type="component" value="Unassembled WGS sequence"/>
</dbReference>
<sequence>MPDDESEETVQSVGAPRSSFKSQKKEDSLKQKRTPVINRNLTLAQMRRDRREYHEARLAIERKKLEVLQRKSKAMEERNILLKERNEILKNKKCVSCSEDC</sequence>
<name>A0AAV8YQX1_9CUCU</name>
<dbReference type="AlphaFoldDB" id="A0AAV8YQX1"/>
<evidence type="ECO:0000313" key="4">
    <source>
        <dbReference type="Proteomes" id="UP001162162"/>
    </source>
</evidence>
<feature type="region of interest" description="Disordered" evidence="2">
    <location>
        <begin position="1"/>
        <end position="36"/>
    </location>
</feature>
<evidence type="ECO:0000256" key="2">
    <source>
        <dbReference type="SAM" id="MobiDB-lite"/>
    </source>
</evidence>
<evidence type="ECO:0000256" key="1">
    <source>
        <dbReference type="SAM" id="Coils"/>
    </source>
</evidence>